<evidence type="ECO:0000259" key="1">
    <source>
        <dbReference type="PROSITE" id="PS51707"/>
    </source>
</evidence>
<dbReference type="InterPro" id="IPR033469">
    <property type="entry name" value="CYTH-like_dom_sf"/>
</dbReference>
<feature type="domain" description="CYTH" evidence="1">
    <location>
        <begin position="2"/>
        <end position="150"/>
    </location>
</feature>
<dbReference type="CDD" id="cd07891">
    <property type="entry name" value="CYTH-like_CthTTM-like_1"/>
    <property type="match status" value="1"/>
</dbReference>
<name>A0A1W1CUM9_9ZZZZ</name>
<dbReference type="PIRSF" id="PIRSF016487">
    <property type="entry name" value="CYTH_UCP016487"/>
    <property type="match status" value="1"/>
</dbReference>
<dbReference type="Gene3D" id="2.40.320.10">
    <property type="entry name" value="Hypothetical Protein Pfu-838710-001"/>
    <property type="match status" value="1"/>
</dbReference>
<dbReference type="SUPFAM" id="SSF55154">
    <property type="entry name" value="CYTH-like phosphatases"/>
    <property type="match status" value="1"/>
</dbReference>
<gene>
    <name evidence="2" type="ORF">MNB_SV-10-164</name>
</gene>
<dbReference type="PANTHER" id="PTHR40114:SF1">
    <property type="entry name" value="SLR0698 PROTEIN"/>
    <property type="match status" value="1"/>
</dbReference>
<dbReference type="InterPro" id="IPR023577">
    <property type="entry name" value="CYTH_domain"/>
</dbReference>
<organism evidence="2">
    <name type="scientific">hydrothermal vent metagenome</name>
    <dbReference type="NCBI Taxonomy" id="652676"/>
    <lineage>
        <taxon>unclassified sequences</taxon>
        <taxon>metagenomes</taxon>
        <taxon>ecological metagenomes</taxon>
    </lineage>
</organism>
<dbReference type="Pfam" id="PF01928">
    <property type="entry name" value="CYTH"/>
    <property type="match status" value="1"/>
</dbReference>
<accession>A0A1W1CUM9</accession>
<dbReference type="AlphaFoldDB" id="A0A1W1CUM9"/>
<evidence type="ECO:0000313" key="2">
    <source>
        <dbReference type="EMBL" id="SFV69382.1"/>
    </source>
</evidence>
<protein>
    <recommendedName>
        <fullName evidence="1">CYTH domain-containing protein</fullName>
    </recommendedName>
</protein>
<sequence>MAKEIERKFLVDPKKLPPLHHPLRIRQGYLPGCQTGTVRVRISNEEAFLTLKGRTTGITRSEFEYPVPLSDAEQMLTELCSSHFIEKERYLVPHEGHLWEIDIFSGKNSGLIVAEIEFSEENEAFAKPEWVTTEVSSDPKYRNVNLLAYPYCDWEA</sequence>
<dbReference type="PROSITE" id="PS51707">
    <property type="entry name" value="CYTH"/>
    <property type="match status" value="1"/>
</dbReference>
<reference evidence="2" key="1">
    <citation type="submission" date="2016-10" db="EMBL/GenBank/DDBJ databases">
        <authorList>
            <person name="de Groot N.N."/>
        </authorList>
    </citation>
    <scope>NUCLEOTIDE SEQUENCE</scope>
</reference>
<dbReference type="EMBL" id="FPHL01000058">
    <property type="protein sequence ID" value="SFV69382.1"/>
    <property type="molecule type" value="Genomic_DNA"/>
</dbReference>
<dbReference type="PANTHER" id="PTHR40114">
    <property type="entry name" value="SLR0698 PROTEIN"/>
    <property type="match status" value="1"/>
</dbReference>
<dbReference type="SMART" id="SM01118">
    <property type="entry name" value="CYTH"/>
    <property type="match status" value="1"/>
</dbReference>
<dbReference type="InterPro" id="IPR012042">
    <property type="entry name" value="NeuTTM/CthTTM-like"/>
</dbReference>
<proteinExistence type="predicted"/>